<evidence type="ECO:0000256" key="5">
    <source>
        <dbReference type="ARBA" id="ARBA00022741"/>
    </source>
</evidence>
<feature type="transmembrane region" description="Helical" evidence="10">
    <location>
        <begin position="161"/>
        <end position="190"/>
    </location>
</feature>
<dbReference type="GO" id="GO:0034040">
    <property type="term" value="F:ATPase-coupled lipid transmembrane transporter activity"/>
    <property type="evidence" value="ECO:0007669"/>
    <property type="project" value="TreeGrafter"/>
</dbReference>
<dbReference type="GO" id="GO:0016887">
    <property type="term" value="F:ATP hydrolysis activity"/>
    <property type="evidence" value="ECO:0007669"/>
    <property type="project" value="InterPro"/>
</dbReference>
<dbReference type="PANTHER" id="PTHR24221">
    <property type="entry name" value="ATP-BINDING CASSETTE SUB-FAMILY B"/>
    <property type="match status" value="1"/>
</dbReference>
<dbReference type="InterPro" id="IPR036640">
    <property type="entry name" value="ABC1_TM_sf"/>
</dbReference>
<evidence type="ECO:0000256" key="4">
    <source>
        <dbReference type="ARBA" id="ARBA00022692"/>
    </source>
</evidence>
<protein>
    <submittedName>
        <fullName evidence="13">ATP-binding cassette domain-containing protein</fullName>
    </submittedName>
</protein>
<dbReference type="InterPro" id="IPR003593">
    <property type="entry name" value="AAA+_ATPase"/>
</dbReference>
<feature type="domain" description="ABC transmembrane type-1" evidence="12">
    <location>
        <begin position="30"/>
        <end position="320"/>
    </location>
</feature>
<dbReference type="GO" id="GO:0005524">
    <property type="term" value="F:ATP binding"/>
    <property type="evidence" value="ECO:0007669"/>
    <property type="project" value="UniProtKB-KW"/>
</dbReference>
<dbReference type="InterPro" id="IPR039421">
    <property type="entry name" value="Type_1_exporter"/>
</dbReference>
<keyword evidence="6" id="KW-0378">Hydrolase</keyword>
<evidence type="ECO:0000313" key="14">
    <source>
        <dbReference type="Proteomes" id="UP000487649"/>
    </source>
</evidence>
<name>A0A9X5ANL2_9FIRM</name>
<keyword evidence="4 10" id="KW-0812">Transmembrane</keyword>
<dbReference type="SMART" id="SM00382">
    <property type="entry name" value="AAA"/>
    <property type="match status" value="1"/>
</dbReference>
<dbReference type="PANTHER" id="PTHR24221:SF646">
    <property type="entry name" value="HAEMOLYSIN SECRETION ATP-BINDING PROTEIN"/>
    <property type="match status" value="1"/>
</dbReference>
<dbReference type="InterPro" id="IPR003439">
    <property type="entry name" value="ABC_transporter-like_ATP-bd"/>
</dbReference>
<organism evidence="13 14">
    <name type="scientific">Turicibacter sanguinis</name>
    <dbReference type="NCBI Taxonomy" id="154288"/>
    <lineage>
        <taxon>Bacteria</taxon>
        <taxon>Bacillati</taxon>
        <taxon>Bacillota</taxon>
        <taxon>Erysipelotrichia</taxon>
        <taxon>Erysipelotrichales</taxon>
        <taxon>Turicibacteraceae</taxon>
        <taxon>Turicibacter</taxon>
    </lineage>
</organism>
<dbReference type="SUPFAM" id="SSF90123">
    <property type="entry name" value="ABC transporter transmembrane region"/>
    <property type="match status" value="1"/>
</dbReference>
<feature type="domain" description="ABC transporter" evidence="11">
    <location>
        <begin position="354"/>
        <end position="594"/>
    </location>
</feature>
<comment type="caution">
    <text evidence="13">The sequence shown here is derived from an EMBL/GenBank/DDBJ whole genome shotgun (WGS) entry which is preliminary data.</text>
</comment>
<keyword evidence="7 13" id="KW-0067">ATP-binding</keyword>
<comment type="subcellular location">
    <subcellularLocation>
        <location evidence="1">Cell membrane</location>
        <topology evidence="1">Multi-pass membrane protein</topology>
    </subcellularLocation>
</comment>
<dbReference type="EMBL" id="WMQE01000017">
    <property type="protein sequence ID" value="MTK21478.1"/>
    <property type="molecule type" value="Genomic_DNA"/>
</dbReference>
<evidence type="ECO:0000256" key="10">
    <source>
        <dbReference type="SAM" id="Phobius"/>
    </source>
</evidence>
<dbReference type="PROSITE" id="PS50929">
    <property type="entry name" value="ABC_TM1F"/>
    <property type="match status" value="1"/>
</dbReference>
<dbReference type="GO" id="GO:0140359">
    <property type="term" value="F:ABC-type transporter activity"/>
    <property type="evidence" value="ECO:0007669"/>
    <property type="project" value="InterPro"/>
</dbReference>
<feature type="transmembrane region" description="Helical" evidence="10">
    <location>
        <begin position="32"/>
        <end position="53"/>
    </location>
</feature>
<feature type="transmembrane region" description="Helical" evidence="10">
    <location>
        <begin position="258"/>
        <end position="282"/>
    </location>
</feature>
<keyword evidence="5" id="KW-0547">Nucleotide-binding</keyword>
<evidence type="ECO:0000256" key="3">
    <source>
        <dbReference type="ARBA" id="ARBA00022475"/>
    </source>
</evidence>
<dbReference type="AlphaFoldDB" id="A0A9X5ANL2"/>
<evidence type="ECO:0000259" key="12">
    <source>
        <dbReference type="PROSITE" id="PS50929"/>
    </source>
</evidence>
<gene>
    <name evidence="13" type="ORF">GMA92_08595</name>
</gene>
<dbReference type="Proteomes" id="UP000487649">
    <property type="component" value="Unassembled WGS sequence"/>
</dbReference>
<evidence type="ECO:0000256" key="2">
    <source>
        <dbReference type="ARBA" id="ARBA00022448"/>
    </source>
</evidence>
<dbReference type="InterPro" id="IPR011527">
    <property type="entry name" value="ABC1_TM_dom"/>
</dbReference>
<evidence type="ECO:0000256" key="8">
    <source>
        <dbReference type="ARBA" id="ARBA00022989"/>
    </source>
</evidence>
<evidence type="ECO:0000256" key="6">
    <source>
        <dbReference type="ARBA" id="ARBA00022807"/>
    </source>
</evidence>
<proteinExistence type="predicted"/>
<evidence type="ECO:0000259" key="11">
    <source>
        <dbReference type="PROSITE" id="PS50893"/>
    </source>
</evidence>
<dbReference type="Gene3D" id="3.40.50.300">
    <property type="entry name" value="P-loop containing nucleotide triphosphate hydrolases"/>
    <property type="match status" value="1"/>
</dbReference>
<dbReference type="Gene3D" id="1.20.1560.10">
    <property type="entry name" value="ABC transporter type 1, transmembrane domain"/>
    <property type="match status" value="1"/>
</dbReference>
<keyword evidence="3" id="KW-1003">Cell membrane</keyword>
<reference evidence="13 14" key="1">
    <citation type="journal article" date="2019" name="Nat. Med.">
        <title>A library of human gut bacterial isolates paired with longitudinal multiomics data enables mechanistic microbiome research.</title>
        <authorList>
            <person name="Poyet M."/>
            <person name="Groussin M."/>
            <person name="Gibbons S.M."/>
            <person name="Avila-Pacheco J."/>
            <person name="Jiang X."/>
            <person name="Kearney S.M."/>
            <person name="Perrotta A.R."/>
            <person name="Berdy B."/>
            <person name="Zhao S."/>
            <person name="Lieberman T.D."/>
            <person name="Swanson P.K."/>
            <person name="Smith M."/>
            <person name="Roesemann S."/>
            <person name="Alexander J.E."/>
            <person name="Rich S.A."/>
            <person name="Livny J."/>
            <person name="Vlamakis H."/>
            <person name="Clish C."/>
            <person name="Bullock K."/>
            <person name="Deik A."/>
            <person name="Scott J."/>
            <person name="Pierce K.A."/>
            <person name="Xavier R.J."/>
            <person name="Alm E.J."/>
        </authorList>
    </citation>
    <scope>NUCLEOTIDE SEQUENCE [LARGE SCALE GENOMIC DNA]</scope>
    <source>
        <strain evidence="13 14">BIOML-A198</strain>
    </source>
</reference>
<keyword evidence="6" id="KW-0788">Thiol protease</keyword>
<evidence type="ECO:0000313" key="13">
    <source>
        <dbReference type="EMBL" id="MTK21478.1"/>
    </source>
</evidence>
<evidence type="ECO:0000256" key="9">
    <source>
        <dbReference type="ARBA" id="ARBA00023136"/>
    </source>
</evidence>
<feature type="transmembrane region" description="Helical" evidence="10">
    <location>
        <begin position="65"/>
        <end position="90"/>
    </location>
</feature>
<keyword evidence="8 10" id="KW-1133">Transmembrane helix</keyword>
<keyword evidence="2" id="KW-0813">Transport</keyword>
<dbReference type="FunFam" id="3.40.50.300:FF:000299">
    <property type="entry name" value="ABC transporter ATP-binding protein/permease"/>
    <property type="match status" value="1"/>
</dbReference>
<sequence length="612" mass="70455">MNEKSSKDVNRRDLNHLKYLISHAWKWDKLLFVYYGLFTLLTAVQPFISLFSIKWLIDELTTEMNVIVLACILGFFLLGGVMVNALVTFIKNLYMPRLILLRFKFINQMQRKAMKMDFRYTEDPKTLDDLENAGQAVSSNHVGIEGVFHKLFEVSGSLVSLLTYMSLLFMLSPWVLLYLFLNMLFVYYLTSRAKKYEFSKKDENAALNRRSSYLYNTMSDFKFGKEIRIYQLGIWLCEKFRGIKGEHLQLTKKIQKRYLGVSLVDAILILIREGIVYAYLIYCVLAKGLSLGSFSMYFTSISHFTTTLQSVMEDLAHLRLQLLYVNHFRTFLEIQDELPLEEPTPIPLLKPYTIEFKKVSFKYPNSERYIFKDLSFKIKAGERLAIVGINGAGKTTLVKLITRLYEPTDGEILLDGINVKNLDRAKYFDLFSVVFQDIKVLAFTVGENVAIQNRDVLDRARVMECLEQAGIKDKIASLKHGIETPMLKGFEEEGIELSGGQNQKLALARALYKNGDIVILDEPTSALDPLAEYEIYQNFDALIGDKTAIYISHRLSSTRFCDTIAFFENGEILEYGTHEELLAKKGRYAEMFNIQAQYYQLESVEEMAACAN</sequence>
<dbReference type="PROSITE" id="PS50893">
    <property type="entry name" value="ABC_TRANSPORTER_2"/>
    <property type="match status" value="1"/>
</dbReference>
<dbReference type="SUPFAM" id="SSF52540">
    <property type="entry name" value="P-loop containing nucleoside triphosphate hydrolases"/>
    <property type="match status" value="1"/>
</dbReference>
<dbReference type="InterPro" id="IPR027417">
    <property type="entry name" value="P-loop_NTPase"/>
</dbReference>
<keyword evidence="9 10" id="KW-0472">Membrane</keyword>
<dbReference type="GO" id="GO:0005886">
    <property type="term" value="C:plasma membrane"/>
    <property type="evidence" value="ECO:0007669"/>
    <property type="project" value="UniProtKB-SubCell"/>
</dbReference>
<evidence type="ECO:0000256" key="1">
    <source>
        <dbReference type="ARBA" id="ARBA00004651"/>
    </source>
</evidence>
<accession>A0A9X5ANL2</accession>
<dbReference type="Pfam" id="PF00005">
    <property type="entry name" value="ABC_tran"/>
    <property type="match status" value="1"/>
</dbReference>
<evidence type="ECO:0000256" key="7">
    <source>
        <dbReference type="ARBA" id="ARBA00022840"/>
    </source>
</evidence>
<keyword evidence="6" id="KW-0645">Protease</keyword>
<dbReference type="GO" id="GO:0008234">
    <property type="term" value="F:cysteine-type peptidase activity"/>
    <property type="evidence" value="ECO:0007669"/>
    <property type="project" value="UniProtKB-KW"/>
</dbReference>